<organism evidence="2 3">
    <name type="scientific">Byssothecium circinans</name>
    <dbReference type="NCBI Taxonomy" id="147558"/>
    <lineage>
        <taxon>Eukaryota</taxon>
        <taxon>Fungi</taxon>
        <taxon>Dikarya</taxon>
        <taxon>Ascomycota</taxon>
        <taxon>Pezizomycotina</taxon>
        <taxon>Dothideomycetes</taxon>
        <taxon>Pleosporomycetidae</taxon>
        <taxon>Pleosporales</taxon>
        <taxon>Massarineae</taxon>
        <taxon>Massarinaceae</taxon>
        <taxon>Byssothecium</taxon>
    </lineage>
</organism>
<feature type="region of interest" description="Disordered" evidence="1">
    <location>
        <begin position="17"/>
        <end position="205"/>
    </location>
</feature>
<gene>
    <name evidence="2" type="ORF">CC80DRAFT_278664</name>
</gene>
<dbReference type="AlphaFoldDB" id="A0A6A5T9G3"/>
<feature type="compositionally biased region" description="Basic and acidic residues" evidence="1">
    <location>
        <begin position="104"/>
        <end position="129"/>
    </location>
</feature>
<evidence type="ECO:0000313" key="3">
    <source>
        <dbReference type="Proteomes" id="UP000800035"/>
    </source>
</evidence>
<evidence type="ECO:0000256" key="1">
    <source>
        <dbReference type="SAM" id="MobiDB-lite"/>
    </source>
</evidence>
<evidence type="ECO:0000313" key="2">
    <source>
        <dbReference type="EMBL" id="KAF1949201.1"/>
    </source>
</evidence>
<reference evidence="2" key="1">
    <citation type="journal article" date="2020" name="Stud. Mycol.">
        <title>101 Dothideomycetes genomes: a test case for predicting lifestyles and emergence of pathogens.</title>
        <authorList>
            <person name="Haridas S."/>
            <person name="Albert R."/>
            <person name="Binder M."/>
            <person name="Bloem J."/>
            <person name="Labutti K."/>
            <person name="Salamov A."/>
            <person name="Andreopoulos B."/>
            <person name="Baker S."/>
            <person name="Barry K."/>
            <person name="Bills G."/>
            <person name="Bluhm B."/>
            <person name="Cannon C."/>
            <person name="Castanera R."/>
            <person name="Culley D."/>
            <person name="Daum C."/>
            <person name="Ezra D."/>
            <person name="Gonzalez J."/>
            <person name="Henrissat B."/>
            <person name="Kuo A."/>
            <person name="Liang C."/>
            <person name="Lipzen A."/>
            <person name="Lutzoni F."/>
            <person name="Magnuson J."/>
            <person name="Mondo S."/>
            <person name="Nolan M."/>
            <person name="Ohm R."/>
            <person name="Pangilinan J."/>
            <person name="Park H.-J."/>
            <person name="Ramirez L."/>
            <person name="Alfaro M."/>
            <person name="Sun H."/>
            <person name="Tritt A."/>
            <person name="Yoshinaga Y."/>
            <person name="Zwiers L.-H."/>
            <person name="Turgeon B."/>
            <person name="Goodwin S."/>
            <person name="Spatafora J."/>
            <person name="Crous P."/>
            <person name="Grigoriev I."/>
        </authorList>
    </citation>
    <scope>NUCLEOTIDE SEQUENCE</scope>
    <source>
        <strain evidence="2">CBS 675.92</strain>
    </source>
</reference>
<feature type="compositionally biased region" description="Polar residues" evidence="1">
    <location>
        <begin position="184"/>
        <end position="205"/>
    </location>
</feature>
<proteinExistence type="predicted"/>
<protein>
    <submittedName>
        <fullName evidence="2">Uncharacterized protein</fullName>
    </submittedName>
</protein>
<dbReference type="EMBL" id="ML977040">
    <property type="protein sequence ID" value="KAF1949201.1"/>
    <property type="molecule type" value="Genomic_DNA"/>
</dbReference>
<dbReference type="Proteomes" id="UP000800035">
    <property type="component" value="Unassembled WGS sequence"/>
</dbReference>
<name>A0A6A5T9G3_9PLEO</name>
<feature type="compositionally biased region" description="Basic and acidic residues" evidence="1">
    <location>
        <begin position="44"/>
        <end position="53"/>
    </location>
</feature>
<accession>A0A6A5T9G3</accession>
<sequence length="205" mass="23421">MSVLAFKALDYGVDRIPDKFWHSIPGGYYRPPGAEKGKKQKQRNKSEQRNGDRGRRRSARARSPPTEYSDYSGYEDTDYEREQRRRDRHRRAKSLGRSPNRDLSGGRDQERSRELTLHGEMDRAERAERGPQFSPPPTSEYRPYDPRDYAPPSAPPTGASMANGQHDPYDRRASSAGPDYGYQPQGQRYSKQVTPTGAQSTSPKR</sequence>
<keyword evidence="3" id="KW-1185">Reference proteome</keyword>
<dbReference type="OrthoDB" id="3800349at2759"/>